<keyword evidence="9" id="KW-1185">Reference proteome</keyword>
<keyword evidence="3 6" id="KW-0812">Transmembrane</keyword>
<evidence type="ECO:0000313" key="8">
    <source>
        <dbReference type="EMBL" id="MFC0267806.1"/>
    </source>
</evidence>
<dbReference type="PANTHER" id="PTHR32322">
    <property type="entry name" value="INNER MEMBRANE TRANSPORTER"/>
    <property type="match status" value="1"/>
</dbReference>
<dbReference type="PANTHER" id="PTHR32322:SF2">
    <property type="entry name" value="EAMA DOMAIN-CONTAINING PROTEIN"/>
    <property type="match status" value="1"/>
</dbReference>
<name>A0ABV6G2H1_9GAMM</name>
<dbReference type="RefSeq" id="WP_156826775.1">
    <property type="nucleotide sequence ID" value="NZ_JBHLVX010000023.1"/>
</dbReference>
<comment type="subcellular location">
    <subcellularLocation>
        <location evidence="1">Membrane</location>
        <topology evidence="1">Multi-pass membrane protein</topology>
    </subcellularLocation>
</comment>
<dbReference type="Pfam" id="PF00892">
    <property type="entry name" value="EamA"/>
    <property type="match status" value="2"/>
</dbReference>
<comment type="similarity">
    <text evidence="2">Belongs to the EamA transporter family.</text>
</comment>
<sequence length="308" mass="32815">MSRQSSPAVSTPEDPGEHDAALWMRGAPLLFLLLWSLGFPVARIGIQDVDPLLFLTLRFGLVLMVLAPLALWLRPPLPSRGIDWWHQVVVGVLIQTLYFGFCYVGFAIGASASTVALIISLQPIVVALLAPRLLDERIGGHRWLGLGLGLAGAAIVIVARESTGGDSTAGLLCALGALLGISAATLYEKRFGTRLHPVTSNAIQYATGLITTLPLVIAFGQYRLSWTPELVASLGYLVIGNSLIAITLLLAMIRRGAASRVSALFYLVPPTAALLAWLMIDEPMPPLGWLGMAVAALGVLLARREKAA</sequence>
<feature type="domain" description="EamA" evidence="7">
    <location>
        <begin position="29"/>
        <end position="157"/>
    </location>
</feature>
<dbReference type="InterPro" id="IPR037185">
    <property type="entry name" value="EmrE-like"/>
</dbReference>
<evidence type="ECO:0000256" key="4">
    <source>
        <dbReference type="ARBA" id="ARBA00022989"/>
    </source>
</evidence>
<evidence type="ECO:0000256" key="5">
    <source>
        <dbReference type="ARBA" id="ARBA00023136"/>
    </source>
</evidence>
<feature type="transmembrane region" description="Helical" evidence="6">
    <location>
        <begin position="286"/>
        <end position="302"/>
    </location>
</feature>
<comment type="caution">
    <text evidence="8">The sequence shown here is derived from an EMBL/GenBank/DDBJ whole genome shotgun (WGS) entry which is preliminary data.</text>
</comment>
<feature type="transmembrane region" description="Helical" evidence="6">
    <location>
        <begin position="263"/>
        <end position="280"/>
    </location>
</feature>
<evidence type="ECO:0000256" key="2">
    <source>
        <dbReference type="ARBA" id="ARBA00007362"/>
    </source>
</evidence>
<keyword evidence="4 6" id="KW-1133">Transmembrane helix</keyword>
<feature type="transmembrane region" description="Helical" evidence="6">
    <location>
        <begin position="202"/>
        <end position="224"/>
    </location>
</feature>
<feature type="transmembrane region" description="Helical" evidence="6">
    <location>
        <begin position="84"/>
        <end position="106"/>
    </location>
</feature>
<accession>A0ABV6G2H1</accession>
<organism evidence="8 9">
    <name type="scientific">Kushneria aurantia</name>
    <dbReference type="NCBI Taxonomy" id="504092"/>
    <lineage>
        <taxon>Bacteria</taxon>
        <taxon>Pseudomonadati</taxon>
        <taxon>Pseudomonadota</taxon>
        <taxon>Gammaproteobacteria</taxon>
        <taxon>Oceanospirillales</taxon>
        <taxon>Halomonadaceae</taxon>
        <taxon>Kushneria</taxon>
    </lineage>
</organism>
<evidence type="ECO:0000256" key="3">
    <source>
        <dbReference type="ARBA" id="ARBA00022692"/>
    </source>
</evidence>
<dbReference type="Proteomes" id="UP001589814">
    <property type="component" value="Unassembled WGS sequence"/>
</dbReference>
<dbReference type="SUPFAM" id="SSF103481">
    <property type="entry name" value="Multidrug resistance efflux transporter EmrE"/>
    <property type="match status" value="2"/>
</dbReference>
<protein>
    <submittedName>
        <fullName evidence="8">DMT family transporter</fullName>
    </submittedName>
</protein>
<dbReference type="EMBL" id="JBHLVX010000023">
    <property type="protein sequence ID" value="MFC0267806.1"/>
    <property type="molecule type" value="Genomic_DNA"/>
</dbReference>
<evidence type="ECO:0000259" key="7">
    <source>
        <dbReference type="Pfam" id="PF00892"/>
    </source>
</evidence>
<feature type="domain" description="EamA" evidence="7">
    <location>
        <begin position="169"/>
        <end position="302"/>
    </location>
</feature>
<proteinExistence type="inferred from homology"/>
<reference evidence="8 9" key="1">
    <citation type="submission" date="2024-09" db="EMBL/GenBank/DDBJ databases">
        <authorList>
            <person name="Sun Q."/>
            <person name="Mori K."/>
        </authorList>
    </citation>
    <scope>NUCLEOTIDE SEQUENCE [LARGE SCALE GENOMIC DNA]</scope>
    <source>
        <strain evidence="8 9">CCM 7415</strain>
    </source>
</reference>
<feature type="transmembrane region" description="Helical" evidence="6">
    <location>
        <begin position="168"/>
        <end position="187"/>
    </location>
</feature>
<feature type="transmembrane region" description="Helical" evidence="6">
    <location>
        <begin position="143"/>
        <end position="162"/>
    </location>
</feature>
<feature type="transmembrane region" description="Helical" evidence="6">
    <location>
        <begin position="52"/>
        <end position="72"/>
    </location>
</feature>
<evidence type="ECO:0000256" key="6">
    <source>
        <dbReference type="SAM" id="Phobius"/>
    </source>
</evidence>
<keyword evidence="5 6" id="KW-0472">Membrane</keyword>
<gene>
    <name evidence="8" type="ORF">ACFFHW_07350</name>
</gene>
<evidence type="ECO:0000313" key="9">
    <source>
        <dbReference type="Proteomes" id="UP001589814"/>
    </source>
</evidence>
<evidence type="ECO:0000256" key="1">
    <source>
        <dbReference type="ARBA" id="ARBA00004141"/>
    </source>
</evidence>
<dbReference type="InterPro" id="IPR000620">
    <property type="entry name" value="EamA_dom"/>
</dbReference>
<feature type="transmembrane region" description="Helical" evidence="6">
    <location>
        <begin position="230"/>
        <end position="251"/>
    </location>
</feature>
<dbReference type="InterPro" id="IPR050638">
    <property type="entry name" value="AA-Vitamin_Transporters"/>
</dbReference>